<dbReference type="GO" id="GO:0016301">
    <property type="term" value="F:kinase activity"/>
    <property type="evidence" value="ECO:0007669"/>
    <property type="project" value="UniProtKB-KW"/>
</dbReference>
<dbReference type="AlphaFoldDB" id="A0AAD3NXT0"/>
<evidence type="ECO:0000313" key="2">
    <source>
        <dbReference type="Proteomes" id="UP001143349"/>
    </source>
</evidence>
<keyword evidence="1" id="KW-0418">Kinase</keyword>
<dbReference type="Proteomes" id="UP001143349">
    <property type="component" value="Unassembled WGS sequence"/>
</dbReference>
<gene>
    <name evidence="1" type="ORF">GCM10017635_13480</name>
</gene>
<organism evidence="1 2">
    <name type="scientific">Paracoccus kondratievae</name>
    <dbReference type="NCBI Taxonomy" id="135740"/>
    <lineage>
        <taxon>Bacteria</taxon>
        <taxon>Pseudomonadati</taxon>
        <taxon>Pseudomonadota</taxon>
        <taxon>Alphaproteobacteria</taxon>
        <taxon>Rhodobacterales</taxon>
        <taxon>Paracoccaceae</taxon>
        <taxon>Paracoccus</taxon>
    </lineage>
</organism>
<dbReference type="RefSeq" id="WP_010395876.1">
    <property type="nucleotide sequence ID" value="NZ_BSFH01000024.1"/>
</dbReference>
<keyword evidence="1" id="KW-0808">Transferase</keyword>
<dbReference type="InterPro" id="IPR027417">
    <property type="entry name" value="P-loop_NTPase"/>
</dbReference>
<accession>A0AAD3NXT0</accession>
<dbReference type="Gene3D" id="3.40.50.300">
    <property type="entry name" value="P-loop containing nucleotide triphosphate hydrolases"/>
    <property type="match status" value="1"/>
</dbReference>
<dbReference type="EMBL" id="BSFH01000024">
    <property type="protein sequence ID" value="GLK63877.1"/>
    <property type="molecule type" value="Genomic_DNA"/>
</dbReference>
<name>A0AAD3NXT0_9RHOB</name>
<dbReference type="SUPFAM" id="SSF52540">
    <property type="entry name" value="P-loop containing nucleoside triphosphate hydrolases"/>
    <property type="match status" value="1"/>
</dbReference>
<protein>
    <submittedName>
        <fullName evidence="1">Gamma-glutamyl kinase</fullName>
    </submittedName>
</protein>
<proteinExistence type="predicted"/>
<comment type="caution">
    <text evidence="1">The sequence shown here is derived from an EMBL/GenBank/DDBJ whole genome shotgun (WGS) entry which is preliminary data.</text>
</comment>
<reference evidence="1" key="2">
    <citation type="submission" date="2023-01" db="EMBL/GenBank/DDBJ databases">
        <authorList>
            <person name="Sun Q."/>
            <person name="Evtushenko L."/>
        </authorList>
    </citation>
    <scope>NUCLEOTIDE SEQUENCE</scope>
    <source>
        <strain evidence="1">VKM B-2222</strain>
    </source>
</reference>
<keyword evidence="2" id="KW-1185">Reference proteome</keyword>
<evidence type="ECO:0000313" key="1">
    <source>
        <dbReference type="EMBL" id="GLK63877.1"/>
    </source>
</evidence>
<reference evidence="1" key="1">
    <citation type="journal article" date="2014" name="Int. J. Syst. Evol. Microbiol.">
        <title>Complete genome sequence of Corynebacterium casei LMG S-19264T (=DSM 44701T), isolated from a smear-ripened cheese.</title>
        <authorList>
            <consortium name="US DOE Joint Genome Institute (JGI-PGF)"/>
            <person name="Walter F."/>
            <person name="Albersmeier A."/>
            <person name="Kalinowski J."/>
            <person name="Ruckert C."/>
        </authorList>
    </citation>
    <scope>NUCLEOTIDE SEQUENCE</scope>
    <source>
        <strain evidence="1">VKM B-2222</strain>
    </source>
</reference>
<sequence>MLIFIKPRIVLLSVPKTGTTALEEALAPKAEIVLRTRPEIKHLNLKQYRARIRPLLAPLGNPEFQTVAVIREPLEWLRSWYRFRARDTLIGHPNSTAHISFERFAADYLLEMDNRPAYARLGRQSDLLTDQQGNIAVDYIFRYEAMPALTEFLSRRLETPIRLPRRNVSPTAVTELEPETEVRLRETLSRDYQIWQAARQTP</sequence>